<dbReference type="PANTHER" id="PTHR41532">
    <property type="entry name" value="FIXS PROTEIN"/>
    <property type="match status" value="1"/>
</dbReference>
<dbReference type="NCBIfam" id="TIGR00847">
    <property type="entry name" value="ccoS"/>
    <property type="match status" value="1"/>
</dbReference>
<evidence type="ECO:0000256" key="2">
    <source>
        <dbReference type="SAM" id="Phobius"/>
    </source>
</evidence>
<dbReference type="AlphaFoldDB" id="A0AB39UZR2"/>
<dbReference type="Pfam" id="PF03597">
    <property type="entry name" value="FixS"/>
    <property type="match status" value="1"/>
</dbReference>
<gene>
    <name evidence="3" type="primary">ccoS</name>
    <name evidence="3" type="ORF">AAIA72_05260</name>
</gene>
<evidence type="ECO:0000256" key="1">
    <source>
        <dbReference type="SAM" id="MobiDB-lite"/>
    </source>
</evidence>
<feature type="compositionally biased region" description="Basic and acidic residues" evidence="1">
    <location>
        <begin position="53"/>
        <end position="65"/>
    </location>
</feature>
<keyword evidence="2" id="KW-1133">Transmembrane helix</keyword>
<dbReference type="InterPro" id="IPR004714">
    <property type="entry name" value="Cyt_oxidase_maturation_cbb3"/>
</dbReference>
<keyword evidence="2" id="KW-0812">Transmembrane</keyword>
<sequence>MEVLYLLIPISIILVTIGVLLFRWAVRSGQYDDLDTAGHSILFDDDMPAKSGTKAEPKRPSGNDD</sequence>
<proteinExistence type="predicted"/>
<name>A0AB39UZR2_9GAMM</name>
<organism evidence="3">
    <name type="scientific">Thermohahella caldifontis</name>
    <dbReference type="NCBI Taxonomy" id="3142973"/>
    <lineage>
        <taxon>Bacteria</taxon>
        <taxon>Pseudomonadati</taxon>
        <taxon>Pseudomonadota</taxon>
        <taxon>Gammaproteobacteria</taxon>
        <taxon>Oceanospirillales</taxon>
        <taxon>Hahellaceae</taxon>
        <taxon>Thermohahella</taxon>
    </lineage>
</organism>
<feature type="region of interest" description="Disordered" evidence="1">
    <location>
        <begin position="44"/>
        <end position="65"/>
    </location>
</feature>
<feature type="transmembrane region" description="Helical" evidence="2">
    <location>
        <begin position="6"/>
        <end position="26"/>
    </location>
</feature>
<accession>A0AB39UZR2</accession>
<dbReference type="KEGG" id="tcd:AAIA72_05260"/>
<protein>
    <submittedName>
        <fullName evidence="3">Cbb3-type cytochrome oxidase assembly protein CcoS</fullName>
    </submittedName>
</protein>
<reference evidence="3" key="1">
    <citation type="submission" date="2024-05" db="EMBL/GenBank/DDBJ databases">
        <title>Genome sequencing of novel strain.</title>
        <authorList>
            <person name="Ganbat D."/>
            <person name="Ganbat S."/>
            <person name="Lee S.-J."/>
        </authorList>
    </citation>
    <scope>NUCLEOTIDE SEQUENCE</scope>
    <source>
        <strain evidence="3">SMD15-11</strain>
    </source>
</reference>
<dbReference type="PANTHER" id="PTHR41532:SF1">
    <property type="entry name" value="FIXS PROTEIN"/>
    <property type="match status" value="1"/>
</dbReference>
<evidence type="ECO:0000313" key="3">
    <source>
        <dbReference type="EMBL" id="XDT73382.1"/>
    </source>
</evidence>
<dbReference type="RefSeq" id="WP_369602376.1">
    <property type="nucleotide sequence ID" value="NZ_CP154858.1"/>
</dbReference>
<keyword evidence="2" id="KW-0472">Membrane</keyword>
<dbReference type="EMBL" id="CP154858">
    <property type="protein sequence ID" value="XDT73382.1"/>
    <property type="molecule type" value="Genomic_DNA"/>
</dbReference>